<sequence length="371" mass="41750">MSASQPSLNKTQHITPPSSFVRAPLTPPPTDEKAFTQAPRVIALFNDIQAGRHISGHPWTEFQLARGEYDEIERQIRRDGSLFGYVKDKIRYDYNAIHRRLVVRMPTAVHQLFIARVEDAIFSQLKLIREGSDDAAAFAQKVHPIRSTDLYFPVDGAPLGTESKHVPDAAFCHTDALYPGVIIEIAYSQTKKKLARLAEDYLLDSDTSVQVVVGLDIEYGKKGSRNATLSVWRTYVDGNELRVVQEVADEAFRNEQGDPTDHLGLRLQLRDFAYEQLAAREIGDTDRELVITTQQLCEYLDAAETRVAGLKSLSKHSLAPGLKKRKRSETPEDQITSDDEARYAQQEERAAKRMAQEDSDYEDAPMEGSSE</sequence>
<evidence type="ECO:0000313" key="3">
    <source>
        <dbReference type="Proteomes" id="UP000799770"/>
    </source>
</evidence>
<name>A0A6A5YH66_9PLEO</name>
<evidence type="ECO:0000313" key="2">
    <source>
        <dbReference type="EMBL" id="KAF2105498.1"/>
    </source>
</evidence>
<feature type="compositionally biased region" description="Acidic residues" evidence="1">
    <location>
        <begin position="357"/>
        <end position="371"/>
    </location>
</feature>
<feature type="region of interest" description="Disordered" evidence="1">
    <location>
        <begin position="318"/>
        <end position="371"/>
    </location>
</feature>
<accession>A0A6A5YH66</accession>
<dbReference type="OrthoDB" id="3485856at2759"/>
<dbReference type="Proteomes" id="UP000799770">
    <property type="component" value="Unassembled WGS sequence"/>
</dbReference>
<organism evidence="2 3">
    <name type="scientific">Lophiotrema nucula</name>
    <dbReference type="NCBI Taxonomy" id="690887"/>
    <lineage>
        <taxon>Eukaryota</taxon>
        <taxon>Fungi</taxon>
        <taxon>Dikarya</taxon>
        <taxon>Ascomycota</taxon>
        <taxon>Pezizomycotina</taxon>
        <taxon>Dothideomycetes</taxon>
        <taxon>Pleosporomycetidae</taxon>
        <taxon>Pleosporales</taxon>
        <taxon>Lophiotremataceae</taxon>
        <taxon>Lophiotrema</taxon>
    </lineage>
</organism>
<feature type="region of interest" description="Disordered" evidence="1">
    <location>
        <begin position="1"/>
        <end position="32"/>
    </location>
</feature>
<feature type="compositionally biased region" description="Polar residues" evidence="1">
    <location>
        <begin position="1"/>
        <end position="18"/>
    </location>
</feature>
<evidence type="ECO:0000256" key="1">
    <source>
        <dbReference type="SAM" id="MobiDB-lite"/>
    </source>
</evidence>
<reference evidence="2" key="1">
    <citation type="journal article" date="2020" name="Stud. Mycol.">
        <title>101 Dothideomycetes genomes: a test case for predicting lifestyles and emergence of pathogens.</title>
        <authorList>
            <person name="Haridas S."/>
            <person name="Albert R."/>
            <person name="Binder M."/>
            <person name="Bloem J."/>
            <person name="Labutti K."/>
            <person name="Salamov A."/>
            <person name="Andreopoulos B."/>
            <person name="Baker S."/>
            <person name="Barry K."/>
            <person name="Bills G."/>
            <person name="Bluhm B."/>
            <person name="Cannon C."/>
            <person name="Castanera R."/>
            <person name="Culley D."/>
            <person name="Daum C."/>
            <person name="Ezra D."/>
            <person name="Gonzalez J."/>
            <person name="Henrissat B."/>
            <person name="Kuo A."/>
            <person name="Liang C."/>
            <person name="Lipzen A."/>
            <person name="Lutzoni F."/>
            <person name="Magnuson J."/>
            <person name="Mondo S."/>
            <person name="Nolan M."/>
            <person name="Ohm R."/>
            <person name="Pangilinan J."/>
            <person name="Park H.-J."/>
            <person name="Ramirez L."/>
            <person name="Alfaro M."/>
            <person name="Sun H."/>
            <person name="Tritt A."/>
            <person name="Yoshinaga Y."/>
            <person name="Zwiers L.-H."/>
            <person name="Turgeon B."/>
            <person name="Goodwin S."/>
            <person name="Spatafora J."/>
            <person name="Crous P."/>
            <person name="Grigoriev I."/>
        </authorList>
    </citation>
    <scope>NUCLEOTIDE SEQUENCE</scope>
    <source>
        <strain evidence="2">CBS 627.86</strain>
    </source>
</reference>
<gene>
    <name evidence="2" type="ORF">BDV96DRAFT_509271</name>
</gene>
<feature type="compositionally biased region" description="Basic and acidic residues" evidence="1">
    <location>
        <begin position="339"/>
        <end position="356"/>
    </location>
</feature>
<proteinExistence type="predicted"/>
<protein>
    <submittedName>
        <fullName evidence="2">Uncharacterized protein</fullName>
    </submittedName>
</protein>
<keyword evidence="3" id="KW-1185">Reference proteome</keyword>
<dbReference type="EMBL" id="ML977379">
    <property type="protein sequence ID" value="KAF2105498.1"/>
    <property type="molecule type" value="Genomic_DNA"/>
</dbReference>
<dbReference type="AlphaFoldDB" id="A0A6A5YH66"/>